<protein>
    <submittedName>
        <fullName evidence="2">(rape) hypothetical protein</fullName>
    </submittedName>
</protein>
<name>A0A816QZL3_BRANA</name>
<evidence type="ECO:0000313" key="2">
    <source>
        <dbReference type="EMBL" id="CAF2068201.1"/>
    </source>
</evidence>
<keyword evidence="1" id="KW-0472">Membrane</keyword>
<gene>
    <name evidence="2" type="ORF">DARMORV10_C01P05730.1</name>
</gene>
<evidence type="ECO:0000256" key="1">
    <source>
        <dbReference type="SAM" id="Phobius"/>
    </source>
</evidence>
<sequence>MLRFLGNTLAKSCGKGRLQYRDFSSVSDQKAVSKFYGYCFKTVFGGAGFLLGMWFVYIEEMPNADEIEARVAKLITLREELMK</sequence>
<keyword evidence="1" id="KW-1133">Transmembrane helix</keyword>
<feature type="transmembrane region" description="Helical" evidence="1">
    <location>
        <begin position="35"/>
        <end position="57"/>
    </location>
</feature>
<reference evidence="2" key="1">
    <citation type="submission" date="2021-01" db="EMBL/GenBank/DDBJ databases">
        <authorList>
            <consortium name="Genoscope - CEA"/>
            <person name="William W."/>
        </authorList>
    </citation>
    <scope>NUCLEOTIDE SEQUENCE</scope>
</reference>
<dbReference type="Proteomes" id="UP001295469">
    <property type="component" value="Chromosome C01"/>
</dbReference>
<accession>A0A816QZL3</accession>
<dbReference type="EMBL" id="HG994365">
    <property type="protein sequence ID" value="CAF2068201.1"/>
    <property type="molecule type" value="Genomic_DNA"/>
</dbReference>
<organism evidence="2">
    <name type="scientific">Brassica napus</name>
    <name type="common">Rape</name>
    <dbReference type="NCBI Taxonomy" id="3708"/>
    <lineage>
        <taxon>Eukaryota</taxon>
        <taxon>Viridiplantae</taxon>
        <taxon>Streptophyta</taxon>
        <taxon>Embryophyta</taxon>
        <taxon>Tracheophyta</taxon>
        <taxon>Spermatophyta</taxon>
        <taxon>Magnoliopsida</taxon>
        <taxon>eudicotyledons</taxon>
        <taxon>Gunneridae</taxon>
        <taxon>Pentapetalae</taxon>
        <taxon>rosids</taxon>
        <taxon>malvids</taxon>
        <taxon>Brassicales</taxon>
        <taxon>Brassicaceae</taxon>
        <taxon>Brassiceae</taxon>
        <taxon>Brassica</taxon>
    </lineage>
</organism>
<proteinExistence type="predicted"/>
<keyword evidence="1" id="KW-0812">Transmembrane</keyword>
<dbReference type="AlphaFoldDB" id="A0A816QZL3"/>